<proteinExistence type="predicted"/>
<evidence type="ECO:0000313" key="1">
    <source>
        <dbReference type="EMBL" id="OBU06830.1"/>
    </source>
</evidence>
<protein>
    <submittedName>
        <fullName evidence="1">Uncharacterized protein</fullName>
    </submittedName>
</protein>
<reference evidence="1 2" key="1">
    <citation type="submission" date="2016-06" db="EMBL/GenBank/DDBJ databases">
        <authorList>
            <person name="Kjaerup R.B."/>
            <person name="Dalgaard T.S."/>
            <person name="Juul-Madsen H.R."/>
        </authorList>
    </citation>
    <scope>NUCLEOTIDE SEQUENCE [LARGE SCALE GENOMIC DNA]</scope>
    <source>
        <strain evidence="1 2">GCSL-Mp3</strain>
    </source>
</reference>
<gene>
    <name evidence="1" type="ORF">AYY17_19780</name>
</gene>
<dbReference type="EMBL" id="LZEX01000015">
    <property type="protein sequence ID" value="OBU06830.1"/>
    <property type="molecule type" value="Genomic_DNA"/>
</dbReference>
<evidence type="ECO:0000313" key="2">
    <source>
        <dbReference type="Proteomes" id="UP000092247"/>
    </source>
</evidence>
<dbReference type="Proteomes" id="UP000092247">
    <property type="component" value="Unassembled WGS sequence"/>
</dbReference>
<sequence>MIDPKTTKALNDLAMGAIHHEHTLLSENHHLMEIFTHLTYLKSTSEGIYLGEQRIPWRDALPNSFGVPSIEATQKEGERYLTCVSESWAARYNAKAQETLAKKIADNSTTENDNLYLLTMFYALSGLLDKLLPFIDLHNYQQFEPEGALALNEVVNGFAAVTNGVITTEKVKEDVFSAGIENAIMALNEQKHILASKGQDVSGIEQSIEIIKASQHADSPNPTPGQRIN</sequence>
<accession>A0A1B8HCN3</accession>
<comment type="caution">
    <text evidence="1">The sequence shown here is derived from an EMBL/GenBank/DDBJ whole genome shotgun (WGS) entry which is preliminary data.</text>
</comment>
<organism evidence="1 2">
    <name type="scientific">Morganella psychrotolerans</name>
    <dbReference type="NCBI Taxonomy" id="368603"/>
    <lineage>
        <taxon>Bacteria</taxon>
        <taxon>Pseudomonadati</taxon>
        <taxon>Pseudomonadota</taxon>
        <taxon>Gammaproteobacteria</taxon>
        <taxon>Enterobacterales</taxon>
        <taxon>Morganellaceae</taxon>
        <taxon>Morganella</taxon>
    </lineage>
</organism>
<dbReference type="RefSeq" id="WP_067423743.1">
    <property type="nucleotide sequence ID" value="NZ_LZEX01000015.1"/>
</dbReference>
<dbReference type="AlphaFoldDB" id="A0A1B8HCN3"/>
<name>A0A1B8HCN3_9GAMM</name>